<proteinExistence type="inferred from homology"/>
<evidence type="ECO:0000256" key="1">
    <source>
        <dbReference type="ARBA" id="ARBA00004241"/>
    </source>
</evidence>
<comment type="similarity">
    <text evidence="3">Belongs to the autotransporter-2 (AT-2) (TC 1.B.40) family.</text>
</comment>
<evidence type="ECO:0000256" key="9">
    <source>
        <dbReference type="ARBA" id="ARBA00023136"/>
    </source>
</evidence>
<dbReference type="InterPro" id="IPR008635">
    <property type="entry name" value="Coiled_stalk_dom"/>
</dbReference>
<protein>
    <submittedName>
        <fullName evidence="15">YadA-like family protein</fullName>
    </submittedName>
</protein>
<evidence type="ECO:0000256" key="7">
    <source>
        <dbReference type="ARBA" id="ARBA00022729"/>
    </source>
</evidence>
<dbReference type="Gene3D" id="2.150.10.10">
    <property type="entry name" value="Serralysin-like metalloprotease, C-terminal"/>
    <property type="match status" value="3"/>
</dbReference>
<feature type="domain" description="Trimeric autotransporter adhesin YadA-like stalk" evidence="14">
    <location>
        <begin position="728"/>
        <end position="765"/>
    </location>
</feature>
<feature type="domain" description="Trimeric autotransporter adhesin YadA-like head" evidence="13">
    <location>
        <begin position="52"/>
        <end position="75"/>
    </location>
</feature>
<comment type="subcellular location">
    <subcellularLocation>
        <location evidence="2">Cell outer membrane</location>
    </subcellularLocation>
    <subcellularLocation>
        <location evidence="1">Cell surface</location>
    </subcellularLocation>
</comment>
<feature type="domain" description="Trimeric autotransporter adhesin YadA-like C-terminal membrane anchor" evidence="12">
    <location>
        <begin position="1071"/>
        <end position="1127"/>
    </location>
</feature>
<dbReference type="Pfam" id="PF05658">
    <property type="entry name" value="YadA_head"/>
    <property type="match status" value="6"/>
</dbReference>
<evidence type="ECO:0000256" key="5">
    <source>
        <dbReference type="ARBA" id="ARBA00022452"/>
    </source>
</evidence>
<evidence type="ECO:0000256" key="10">
    <source>
        <dbReference type="ARBA" id="ARBA00023237"/>
    </source>
</evidence>
<keyword evidence="6" id="KW-0812">Transmembrane</keyword>
<feature type="domain" description="Trimeric autotransporter adhesin YadA-like head" evidence="13">
    <location>
        <begin position="186"/>
        <end position="207"/>
    </location>
</feature>
<evidence type="ECO:0000256" key="3">
    <source>
        <dbReference type="ARBA" id="ARBA00005848"/>
    </source>
</evidence>
<feature type="domain" description="Trimeric autotransporter adhesin YadA-like head" evidence="13">
    <location>
        <begin position="286"/>
        <end position="312"/>
    </location>
</feature>
<feature type="domain" description="Trimeric autotransporter adhesin YadA-like head" evidence="13">
    <location>
        <begin position="210"/>
        <end position="236"/>
    </location>
</feature>
<feature type="domain" description="Trimeric autotransporter adhesin YadA-like head" evidence="13">
    <location>
        <begin position="78"/>
        <end position="103"/>
    </location>
</feature>
<dbReference type="Pfam" id="PF05662">
    <property type="entry name" value="YadA_stalk"/>
    <property type="match status" value="7"/>
</dbReference>
<dbReference type="EMBL" id="JBELQD010000027">
    <property type="protein sequence ID" value="MER2290630.1"/>
    <property type="molecule type" value="Genomic_DNA"/>
</dbReference>
<accession>A0ABV1R7F8</accession>
<evidence type="ECO:0000256" key="11">
    <source>
        <dbReference type="SAM" id="MobiDB-lite"/>
    </source>
</evidence>
<evidence type="ECO:0000256" key="2">
    <source>
        <dbReference type="ARBA" id="ARBA00004442"/>
    </source>
</evidence>
<dbReference type="Gene3D" id="2.60.40.4050">
    <property type="match status" value="1"/>
</dbReference>
<evidence type="ECO:0000313" key="16">
    <source>
        <dbReference type="Proteomes" id="UP001432995"/>
    </source>
</evidence>
<feature type="domain" description="Trimeric autotransporter adhesin YadA-like stalk" evidence="14">
    <location>
        <begin position="497"/>
        <end position="537"/>
    </location>
</feature>
<dbReference type="InterPro" id="IPR005594">
    <property type="entry name" value="YadA_C"/>
</dbReference>
<feature type="domain" description="Trimeric autotransporter adhesin YadA-like stalk" evidence="14">
    <location>
        <begin position="882"/>
        <end position="920"/>
    </location>
</feature>
<dbReference type="SUPFAM" id="SSF54523">
    <property type="entry name" value="Pili subunits"/>
    <property type="match status" value="1"/>
</dbReference>
<dbReference type="InterPro" id="IPR011049">
    <property type="entry name" value="Serralysin-like_metalloprot_C"/>
</dbReference>
<keyword evidence="16" id="KW-1185">Reference proteome</keyword>
<dbReference type="Pfam" id="PF03895">
    <property type="entry name" value="YadA_anchor"/>
    <property type="match status" value="1"/>
</dbReference>
<feature type="region of interest" description="Disordered" evidence="11">
    <location>
        <begin position="128"/>
        <end position="156"/>
    </location>
</feature>
<evidence type="ECO:0000259" key="14">
    <source>
        <dbReference type="Pfam" id="PF05662"/>
    </source>
</evidence>
<feature type="domain" description="Trimeric autotransporter adhesin YadA-like stalk" evidence="14">
    <location>
        <begin position="659"/>
        <end position="698"/>
    </location>
</feature>
<keyword evidence="7" id="KW-0732">Signal</keyword>
<evidence type="ECO:0000313" key="15">
    <source>
        <dbReference type="EMBL" id="MER2290630.1"/>
    </source>
</evidence>
<evidence type="ECO:0000256" key="4">
    <source>
        <dbReference type="ARBA" id="ARBA00022448"/>
    </source>
</evidence>
<dbReference type="Proteomes" id="UP001432995">
    <property type="component" value="Unassembled WGS sequence"/>
</dbReference>
<dbReference type="SUPFAM" id="SSF101967">
    <property type="entry name" value="Adhesin YadA, collagen-binding domain"/>
    <property type="match status" value="3"/>
</dbReference>
<dbReference type="Gene3D" id="1.20.5.170">
    <property type="match status" value="4"/>
</dbReference>
<name>A0ABV1R7F8_9HYPH</name>
<organism evidence="15 16">
    <name type="scientific">Methylobacterium brachiatum</name>
    <dbReference type="NCBI Taxonomy" id="269660"/>
    <lineage>
        <taxon>Bacteria</taxon>
        <taxon>Pseudomonadati</taxon>
        <taxon>Pseudomonadota</taxon>
        <taxon>Alphaproteobacteria</taxon>
        <taxon>Hyphomicrobiales</taxon>
        <taxon>Methylobacteriaceae</taxon>
        <taxon>Methylobacterium</taxon>
    </lineage>
</organism>
<keyword evidence="8" id="KW-0653">Protein transport</keyword>
<dbReference type="InterPro" id="IPR045584">
    <property type="entry name" value="Pilin-like"/>
</dbReference>
<feature type="domain" description="Trimeric autotransporter adhesin YadA-like stalk" evidence="14">
    <location>
        <begin position="347"/>
        <end position="386"/>
    </location>
</feature>
<gene>
    <name evidence="15" type="ORF">ABS770_20455</name>
</gene>
<feature type="domain" description="Trimeric autotransporter adhesin YadA-like stalk" evidence="14">
    <location>
        <begin position="566"/>
        <end position="597"/>
    </location>
</feature>
<keyword evidence="5" id="KW-1134">Transmembrane beta strand</keyword>
<sequence length="1129" mass="109540">MNTTGPRLSRCIRRDLLTTTAVAIGLGLMLNGSARAQSSYAAGGGSTPNANNNATAIGPGATASGDRSFAGGYNATSSGADSTAIGSSASGTGAGAVAIGSGAKAQSATKAQGIINYRDGSGAGISGAAAGGDLSSGSNGSSTPPNETSDAGSIPSGTAIGLRSSVGAAGGVAVGYNNSAGNPDYNSTAIGTSNSANGAYGVAIGYGNTADGRSTLSLGTGNQASGDIAIALGRQSYAVGDFSFAQGFIASAYGQDALAIGRLSVAGEKGASSTASNIAIGDNTSAQGGSALAIGSGAKASSKRAVAIGSNAMALRGTISGMEAYSGTALSSANTEFSVGDSGTERQITNVAGGQKDTDAVNVRQLRGLGNTLGTTLGSSFDQTTNTYTPPKYSYAKRNYSTIPDLVGSIDSLALRYDTDGGGKRLASIDLTRSGDLGSAVSITGLAPATTDSGAVALSQMPLRYSTASSPTIANPAVPSNDVTLVGSNARQTVLLHNVGPGDITTSDSTDAVNGSQLYTTNQKVAALQNGSLGLVQQDQTTRTISVGKGTDGSAVDFTGTDGARRLIGVAVGTSDSDAATLGQLRATSDALGGGAGYDATGVFAKPSYSVGGQIYRDVGSALAASNNLAVQYVPDRNGNPTNVVDLAKGGTTAVSLRGVASGLVAVGSTEAVNGGQLYAISNSVTDLQNGTSGLVRQDPTSRAISIGGATDGTVVSIADLNGTARTLTGVGTGQIAAGSTQAINGGQIYAVGASVASALGGGAGIAGDGTLRAPSYAIQGATYNTVGGALGGLNAAVTTLSTNGSRYVAVRSTGAAAQALGADSVAIGPAASASADRGVALGAGSVASRAGMAGAAEAFSGAAVNSTQGAISVGFEGGERQITNVAGGTQDTDAVNLRQVRALGGNLAGALGGGARFTADGGFTAPSYTIGGQTYASVGAALGAVDTFGVRYDVDPSTGGRGQSMTLAGGDPNQPVMIRNVAAGVLATDVANTGQVAQAKAEANAYTDRSVAVASAASAAYTDAAVAPLQKQMSSFGSQLLDLNRQVGEVRADARRGAAIGLAAAALRFDDRPGKLSVAAGGGAWRGEAAASFGVGYTLPDGTARVNATGVAAGRDFGIGAGASFTLN</sequence>
<keyword evidence="9" id="KW-0472">Membrane</keyword>
<dbReference type="InterPro" id="IPR008640">
    <property type="entry name" value="Adhesin_Head_dom"/>
</dbReference>
<feature type="compositionally biased region" description="Low complexity" evidence="11">
    <location>
        <begin position="128"/>
        <end position="142"/>
    </location>
</feature>
<feature type="domain" description="Trimeric autotransporter adhesin YadA-like head" evidence="13">
    <location>
        <begin position="820"/>
        <end position="846"/>
    </location>
</feature>
<dbReference type="Gene3D" id="3.30.1300.30">
    <property type="entry name" value="GSPII I/J protein-like"/>
    <property type="match status" value="1"/>
</dbReference>
<keyword evidence="10" id="KW-0998">Cell outer membrane</keyword>
<feature type="domain" description="Trimeric autotransporter adhesin YadA-like stalk" evidence="14">
    <location>
        <begin position="979"/>
        <end position="1018"/>
    </location>
</feature>
<reference evidence="15" key="1">
    <citation type="submission" date="2024-06" db="EMBL/GenBank/DDBJ databases">
        <authorList>
            <person name="Campbell A.G."/>
        </authorList>
    </citation>
    <scope>NUCLEOTIDE SEQUENCE</scope>
    <source>
        <strain evidence="15">EM17</strain>
    </source>
</reference>
<dbReference type="CDD" id="cd12820">
    <property type="entry name" value="LbR_YadA-like"/>
    <property type="match status" value="1"/>
</dbReference>
<dbReference type="RefSeq" id="WP_230365382.1">
    <property type="nucleotide sequence ID" value="NZ_JAJALK010000002.1"/>
</dbReference>
<evidence type="ECO:0000259" key="12">
    <source>
        <dbReference type="Pfam" id="PF03895"/>
    </source>
</evidence>
<evidence type="ECO:0000256" key="6">
    <source>
        <dbReference type="ARBA" id="ARBA00022692"/>
    </source>
</evidence>
<comment type="caution">
    <text evidence="15">The sequence shown here is derived from an EMBL/GenBank/DDBJ whole genome shotgun (WGS) entry which is preliminary data.</text>
</comment>
<evidence type="ECO:0000259" key="13">
    <source>
        <dbReference type="Pfam" id="PF05658"/>
    </source>
</evidence>
<evidence type="ECO:0000256" key="8">
    <source>
        <dbReference type="ARBA" id="ARBA00022927"/>
    </source>
</evidence>
<keyword evidence="4" id="KW-0813">Transport</keyword>